<comment type="caution">
    <text evidence="5">The sequence shown here is derived from an EMBL/GenBank/DDBJ whole genome shotgun (WGS) entry which is preliminary data.</text>
</comment>
<dbReference type="AlphaFoldDB" id="A0AAE3WDN8"/>
<reference evidence="5" key="2">
    <citation type="submission" date="2023-02" db="EMBL/GenBank/DDBJ databases">
        <title>'Rhodoalgimonas zhirmunskyi' gen. nov., isolated from a red alga.</title>
        <authorList>
            <person name="Nedashkovskaya O.I."/>
            <person name="Otstavnykh N.Y."/>
            <person name="Bystritskaya E.P."/>
            <person name="Balabanova L.A."/>
            <person name="Isaeva M.P."/>
        </authorList>
    </citation>
    <scope>NUCLEOTIDE SEQUENCE</scope>
    <source>
        <strain evidence="5">KCTC 52189</strain>
    </source>
</reference>
<keyword evidence="2" id="KW-0479">Metal-binding</keyword>
<dbReference type="PANTHER" id="PTHR43270">
    <property type="entry name" value="BETA-ALA-HIS DIPEPTIDASE"/>
    <property type="match status" value="1"/>
</dbReference>
<evidence type="ECO:0000256" key="2">
    <source>
        <dbReference type="ARBA" id="ARBA00022723"/>
    </source>
</evidence>
<sequence length="461" mass="50164">MSQRSEVVTSAQALVDEGRFASELAKLVSRPTESQNPQRRDEMRSYLEEMLVPRLTEAGFSCTIHSNPQGNPLLLARRVEDPGLPTILGYGHGDVTRGQDDEWGENRKPFELRQEGDRLYGRGTADNKGQHLINLLALECVLAARGRLGFNATWLIEMGEETGSPGLEEFCTGNRDLLAADLLIASDGPRMSTDVPLVFLGARGAVNFNLTVELRDGAHHSGNWGGLLADPAIILAQALATITDPHGQIRVPEWRPTSLTPDIRAVLARLPLPVGPQVDPEWGEQELTPQERVYGWNSFAVLAMESGNPAAPVNAISGTARATCQLRFVTGTDADDILPALRRHLDAEGFDQVRVEQQESGYFPATRSDPNNPWVKRVVDSLQRTTGKAPHLAPNLGGSLPNHVFMDALGLPTIWIPHSYGGCNQHAPDEHMLIPVARQALGLMAGLYWDLGADAGQGFQG</sequence>
<dbReference type="SUPFAM" id="SSF53187">
    <property type="entry name" value="Zn-dependent exopeptidases"/>
    <property type="match status" value="1"/>
</dbReference>
<evidence type="ECO:0000313" key="6">
    <source>
        <dbReference type="Proteomes" id="UP001226762"/>
    </source>
</evidence>
<accession>A0AAE3WDN8</accession>
<dbReference type="InterPro" id="IPR011650">
    <property type="entry name" value="Peptidase_M20_dimer"/>
</dbReference>
<name>A0AAE3WDN8_9RHOB</name>
<dbReference type="EMBL" id="JANHAX010000003">
    <property type="protein sequence ID" value="MDQ2090822.1"/>
    <property type="molecule type" value="Genomic_DNA"/>
</dbReference>
<dbReference type="Pfam" id="PF01546">
    <property type="entry name" value="Peptidase_M20"/>
    <property type="match status" value="1"/>
</dbReference>
<keyword evidence="1" id="KW-0645">Protease</keyword>
<dbReference type="InterPro" id="IPR002933">
    <property type="entry name" value="Peptidase_M20"/>
</dbReference>
<organism evidence="5 6">
    <name type="scientific">Marimonas arenosa</name>
    <dbReference type="NCBI Taxonomy" id="1795305"/>
    <lineage>
        <taxon>Bacteria</taxon>
        <taxon>Pseudomonadati</taxon>
        <taxon>Pseudomonadota</taxon>
        <taxon>Alphaproteobacteria</taxon>
        <taxon>Rhodobacterales</taxon>
        <taxon>Paracoccaceae</taxon>
        <taxon>Marimonas</taxon>
    </lineage>
</organism>
<evidence type="ECO:0000256" key="3">
    <source>
        <dbReference type="ARBA" id="ARBA00022801"/>
    </source>
</evidence>
<reference evidence="5" key="1">
    <citation type="submission" date="2022-07" db="EMBL/GenBank/DDBJ databases">
        <authorList>
            <person name="Otstavnykh N."/>
            <person name="Isaeva M."/>
            <person name="Bystritskaya E."/>
        </authorList>
    </citation>
    <scope>NUCLEOTIDE SEQUENCE</scope>
    <source>
        <strain evidence="5">KCTC 52189</strain>
    </source>
</reference>
<evidence type="ECO:0000259" key="4">
    <source>
        <dbReference type="Pfam" id="PF07687"/>
    </source>
</evidence>
<dbReference type="GO" id="GO:0006508">
    <property type="term" value="P:proteolysis"/>
    <property type="evidence" value="ECO:0007669"/>
    <property type="project" value="UniProtKB-KW"/>
</dbReference>
<dbReference type="Gene3D" id="3.30.70.360">
    <property type="match status" value="1"/>
</dbReference>
<keyword evidence="3" id="KW-0378">Hydrolase</keyword>
<dbReference type="Gene3D" id="3.40.630.10">
    <property type="entry name" value="Zn peptidases"/>
    <property type="match status" value="1"/>
</dbReference>
<evidence type="ECO:0000313" key="5">
    <source>
        <dbReference type="EMBL" id="MDQ2090822.1"/>
    </source>
</evidence>
<dbReference type="Pfam" id="PF07687">
    <property type="entry name" value="M20_dimer"/>
    <property type="match status" value="1"/>
</dbReference>
<dbReference type="GO" id="GO:0008233">
    <property type="term" value="F:peptidase activity"/>
    <property type="evidence" value="ECO:0007669"/>
    <property type="project" value="UniProtKB-KW"/>
</dbReference>
<dbReference type="RefSeq" id="WP_306736089.1">
    <property type="nucleotide sequence ID" value="NZ_JANHAX010000003.1"/>
</dbReference>
<proteinExistence type="predicted"/>
<dbReference type="GO" id="GO:0046872">
    <property type="term" value="F:metal ion binding"/>
    <property type="evidence" value="ECO:0007669"/>
    <property type="project" value="UniProtKB-KW"/>
</dbReference>
<keyword evidence="6" id="KW-1185">Reference proteome</keyword>
<feature type="domain" description="Peptidase M20 dimerisation" evidence="4">
    <location>
        <begin position="201"/>
        <end position="348"/>
    </location>
</feature>
<dbReference type="Proteomes" id="UP001226762">
    <property type="component" value="Unassembled WGS sequence"/>
</dbReference>
<evidence type="ECO:0000256" key="1">
    <source>
        <dbReference type="ARBA" id="ARBA00022670"/>
    </source>
</evidence>
<dbReference type="PANTHER" id="PTHR43270:SF12">
    <property type="entry name" value="SUCCINYL-DIAMINOPIMELATE DESUCCINYLASE"/>
    <property type="match status" value="1"/>
</dbReference>
<gene>
    <name evidence="5" type="ORF">NO357_13005</name>
</gene>
<dbReference type="InterPro" id="IPR051458">
    <property type="entry name" value="Cyt/Met_Dipeptidase"/>
</dbReference>
<protein>
    <submittedName>
        <fullName evidence="5">M20 family metallopeptidase</fullName>
    </submittedName>
</protein>
<dbReference type="NCBIfam" id="NF005478">
    <property type="entry name" value="PRK07079.1"/>
    <property type="match status" value="1"/>
</dbReference>